<feature type="signal peptide" evidence="2">
    <location>
        <begin position="1"/>
        <end position="26"/>
    </location>
</feature>
<dbReference type="Pfam" id="PF06830">
    <property type="entry name" value="Root_cap"/>
    <property type="match status" value="1"/>
</dbReference>
<protein>
    <submittedName>
        <fullName evidence="3">Uncharacterized protein</fullName>
    </submittedName>
</protein>
<evidence type="ECO:0000256" key="1">
    <source>
        <dbReference type="SAM" id="MobiDB-lite"/>
    </source>
</evidence>
<accession>A0A2G5D4W2</accession>
<dbReference type="InterPro" id="IPR009646">
    <property type="entry name" value="Root_cap"/>
</dbReference>
<feature type="compositionally biased region" description="Basic and acidic residues" evidence="1">
    <location>
        <begin position="28"/>
        <end position="73"/>
    </location>
</feature>
<dbReference type="OrthoDB" id="585770at2759"/>
<feature type="region of interest" description="Disordered" evidence="1">
    <location>
        <begin position="26"/>
        <end position="82"/>
    </location>
</feature>
<feature type="chain" id="PRO_5013559153" evidence="2">
    <location>
        <begin position="27"/>
        <end position="384"/>
    </location>
</feature>
<dbReference type="PANTHER" id="PTHR31656">
    <property type="entry name" value="ROOT CAP DOMAIN-CONTAINING PROTEIN"/>
    <property type="match status" value="1"/>
</dbReference>
<name>A0A2G5D4W2_AQUCA</name>
<dbReference type="EMBL" id="KZ305044">
    <property type="protein sequence ID" value="PIA38549.1"/>
    <property type="molecule type" value="Genomic_DNA"/>
</dbReference>
<organism evidence="3 4">
    <name type="scientific">Aquilegia coerulea</name>
    <name type="common">Rocky mountain columbine</name>
    <dbReference type="NCBI Taxonomy" id="218851"/>
    <lineage>
        <taxon>Eukaryota</taxon>
        <taxon>Viridiplantae</taxon>
        <taxon>Streptophyta</taxon>
        <taxon>Embryophyta</taxon>
        <taxon>Tracheophyta</taxon>
        <taxon>Spermatophyta</taxon>
        <taxon>Magnoliopsida</taxon>
        <taxon>Ranunculales</taxon>
        <taxon>Ranunculaceae</taxon>
        <taxon>Thalictroideae</taxon>
        <taxon>Aquilegia</taxon>
    </lineage>
</organism>
<keyword evidence="4" id="KW-1185">Reference proteome</keyword>
<evidence type="ECO:0000313" key="4">
    <source>
        <dbReference type="Proteomes" id="UP000230069"/>
    </source>
</evidence>
<proteinExistence type="predicted"/>
<dbReference type="InParanoid" id="A0A2G5D4W2"/>
<dbReference type="AlphaFoldDB" id="A0A2G5D4W2"/>
<reference evidence="3 4" key="1">
    <citation type="submission" date="2017-09" db="EMBL/GenBank/DDBJ databases">
        <title>WGS assembly of Aquilegia coerulea Goldsmith.</title>
        <authorList>
            <person name="Hodges S."/>
            <person name="Kramer E."/>
            <person name="Nordborg M."/>
            <person name="Tomkins J."/>
            <person name="Borevitz J."/>
            <person name="Derieg N."/>
            <person name="Yan J."/>
            <person name="Mihaltcheva S."/>
            <person name="Hayes R.D."/>
            <person name="Rokhsar D."/>
        </authorList>
    </citation>
    <scope>NUCLEOTIDE SEQUENCE [LARGE SCALE GENOMIC DNA]</scope>
    <source>
        <strain evidence="4">cv. Goldsmith</strain>
    </source>
</reference>
<keyword evidence="2" id="KW-0732">Signal</keyword>
<evidence type="ECO:0000256" key="2">
    <source>
        <dbReference type="SAM" id="SignalP"/>
    </source>
</evidence>
<evidence type="ECO:0000313" key="3">
    <source>
        <dbReference type="EMBL" id="PIA38549.1"/>
    </source>
</evidence>
<gene>
    <name evidence="3" type="ORF">AQUCO_02700039v1</name>
</gene>
<dbReference type="Proteomes" id="UP000230069">
    <property type="component" value="Unassembled WGS sequence"/>
</dbReference>
<sequence>MNKMKSCLLVAFLVLLMSMETTFVLGADKGKGDSKGNGDSKDKGKDEGKGNGNGKGKDDGKDKKEKEKEKDDPASTQYKILEPNKKTGQERAYCQAKGNCYYKTLECPAECPERKPKKNKKTKGCFINCGSKCETTCKFRKPKCEGYGSICYDPRFVGGDGVMFYFHGAKGGDFALVSDDDFQINAHFIGTRPVGRARDFTWVQALSVMFDSHTLVLAAKRVSYWDDSVDALIIRWNGKTIELPTDGDAEWRTTVGDREVVVERTDDTNSARVSVIGLVEMYVKVTPIGAEENRVHNYQLPSDDAFAHLETQFKFNNLTDTVEGVLGKTYQPNYVSPVKIGVPMPMMGGEDKYRTSSLLSPMCRACRFEALPAAFASNKEVAEY</sequence>
<dbReference type="STRING" id="218851.A0A2G5D4W2"/>